<accession>A0A1H5AAK2</accession>
<dbReference type="EMBL" id="FNSO01000004">
    <property type="protein sequence ID" value="SED39262.1"/>
    <property type="molecule type" value="Genomic_DNA"/>
</dbReference>
<gene>
    <name evidence="1" type="ORF">SAMN04489727_7684</name>
</gene>
<dbReference type="Pfam" id="PF12385">
    <property type="entry name" value="Peptidase_C70"/>
    <property type="match status" value="1"/>
</dbReference>
<keyword evidence="1" id="KW-0378">Hydrolase</keyword>
<proteinExistence type="predicted"/>
<dbReference type="Proteomes" id="UP000199622">
    <property type="component" value="Unassembled WGS sequence"/>
</dbReference>
<protein>
    <submittedName>
        <fullName evidence="1">Papain-like cysteine protease AvrRpt2</fullName>
    </submittedName>
</protein>
<name>A0A1H5AAK2_9PSEU</name>
<keyword evidence="1" id="KW-0645">Protease</keyword>
<dbReference type="RefSeq" id="WP_167384872.1">
    <property type="nucleotide sequence ID" value="NZ_FNSO01000004.1"/>
</dbReference>
<reference evidence="2" key="1">
    <citation type="submission" date="2016-10" db="EMBL/GenBank/DDBJ databases">
        <authorList>
            <person name="Varghese N."/>
            <person name="Submissions S."/>
        </authorList>
    </citation>
    <scope>NUCLEOTIDE SEQUENCE [LARGE SCALE GENOMIC DNA]</scope>
    <source>
        <strain evidence="2">DSM 44544</strain>
    </source>
</reference>
<evidence type="ECO:0000313" key="2">
    <source>
        <dbReference type="Proteomes" id="UP000199622"/>
    </source>
</evidence>
<dbReference type="GO" id="GO:0006508">
    <property type="term" value="P:proteolysis"/>
    <property type="evidence" value="ECO:0007669"/>
    <property type="project" value="UniProtKB-KW"/>
</dbReference>
<dbReference type="InterPro" id="IPR022118">
    <property type="entry name" value="Peptidase_C70_AvrRpt2"/>
</dbReference>
<sequence>MIDLPVNYIRQPEQHLCWYTSLRMIFEYRRGAGVEVVGHVKALAEGQAQAAKRAAIEANRGEAGDYETRRALRNEPPRGLADDETAELAEVNGMRDLDTPSAGWTSDLLERALRDHGPLWCAIEHAGAATKHVVVAKGVNAAGQVVLHDPQFGPNLPWEVANFTKRLLKLPHSLLYLPA</sequence>
<dbReference type="AlphaFoldDB" id="A0A1H5AAK2"/>
<keyword evidence="2" id="KW-1185">Reference proteome</keyword>
<evidence type="ECO:0000313" key="1">
    <source>
        <dbReference type="EMBL" id="SED39262.1"/>
    </source>
</evidence>
<dbReference type="GO" id="GO:0008233">
    <property type="term" value="F:peptidase activity"/>
    <property type="evidence" value="ECO:0007669"/>
    <property type="project" value="UniProtKB-KW"/>
</dbReference>
<organism evidence="1 2">
    <name type="scientific">Amycolatopsis tolypomycina</name>
    <dbReference type="NCBI Taxonomy" id="208445"/>
    <lineage>
        <taxon>Bacteria</taxon>
        <taxon>Bacillati</taxon>
        <taxon>Actinomycetota</taxon>
        <taxon>Actinomycetes</taxon>
        <taxon>Pseudonocardiales</taxon>
        <taxon>Pseudonocardiaceae</taxon>
        <taxon>Amycolatopsis</taxon>
    </lineage>
</organism>